<keyword evidence="4 11" id="KW-0853">WD repeat</keyword>
<accession>A0ABD3RQR5</accession>
<comment type="subcellular location">
    <subcellularLocation>
        <location evidence="1">Nucleus</location>
        <location evidence="1">Nuclear pore complex</location>
    </subcellularLocation>
</comment>
<dbReference type="GO" id="GO:0005643">
    <property type="term" value="C:nuclear pore"/>
    <property type="evidence" value="ECO:0007669"/>
    <property type="project" value="UniProtKB-SubCell"/>
</dbReference>
<dbReference type="PROSITE" id="PS50082">
    <property type="entry name" value="WD_REPEATS_2"/>
    <property type="match status" value="3"/>
</dbReference>
<dbReference type="AlphaFoldDB" id="A0ABD3RQR5"/>
<keyword evidence="8" id="KW-0811">Translocation</keyword>
<dbReference type="InterPro" id="IPR037363">
    <property type="entry name" value="Sec13/Seh1_fam"/>
</dbReference>
<dbReference type="Gene3D" id="2.130.10.10">
    <property type="entry name" value="YVTN repeat-like/Quinoprotein amine dehydrogenase"/>
    <property type="match status" value="1"/>
</dbReference>
<feature type="repeat" description="WD" evidence="11">
    <location>
        <begin position="90"/>
        <end position="124"/>
    </location>
</feature>
<evidence type="ECO:0000256" key="8">
    <source>
        <dbReference type="ARBA" id="ARBA00023010"/>
    </source>
</evidence>
<dbReference type="EMBL" id="JALLPB020000207">
    <property type="protein sequence ID" value="KAL3815285.1"/>
    <property type="molecule type" value="Genomic_DNA"/>
</dbReference>
<name>A0ABD3RQR5_9STRA</name>
<keyword evidence="7" id="KW-0653">Protein transport</keyword>
<evidence type="ECO:0000256" key="10">
    <source>
        <dbReference type="ARBA" id="ARBA00023242"/>
    </source>
</evidence>
<evidence type="ECO:0000313" key="14">
    <source>
        <dbReference type="Proteomes" id="UP001530377"/>
    </source>
</evidence>
<evidence type="ECO:0000256" key="6">
    <source>
        <dbReference type="ARBA" id="ARBA00022816"/>
    </source>
</evidence>
<evidence type="ECO:0000256" key="9">
    <source>
        <dbReference type="ARBA" id="ARBA00023132"/>
    </source>
</evidence>
<dbReference type="InterPro" id="IPR015943">
    <property type="entry name" value="WD40/YVTN_repeat-like_dom_sf"/>
</dbReference>
<comment type="caution">
    <text evidence="13">The sequence shown here is derived from an EMBL/GenBank/DDBJ whole genome shotgun (WGS) entry which is preliminary data.</text>
</comment>
<dbReference type="Proteomes" id="UP001530377">
    <property type="component" value="Unassembled WGS sequence"/>
</dbReference>
<evidence type="ECO:0000256" key="4">
    <source>
        <dbReference type="ARBA" id="ARBA00022574"/>
    </source>
</evidence>
<dbReference type="InterPro" id="IPR036322">
    <property type="entry name" value="WD40_repeat_dom_sf"/>
</dbReference>
<keyword evidence="5" id="KW-0677">Repeat</keyword>
<proteinExistence type="inferred from homology"/>
<feature type="repeat" description="WD" evidence="11">
    <location>
        <begin position="362"/>
        <end position="394"/>
    </location>
</feature>
<reference evidence="13 14" key="1">
    <citation type="submission" date="2024-10" db="EMBL/GenBank/DDBJ databases">
        <title>Updated reference genomes for cyclostephanoid diatoms.</title>
        <authorList>
            <person name="Roberts W.R."/>
            <person name="Alverson A.J."/>
        </authorList>
    </citation>
    <scope>NUCLEOTIDE SEQUENCE [LARGE SCALE GENOMIC DNA]</scope>
    <source>
        <strain evidence="13 14">AJA228-03</strain>
    </source>
</reference>
<evidence type="ECO:0000256" key="7">
    <source>
        <dbReference type="ARBA" id="ARBA00022927"/>
    </source>
</evidence>
<protein>
    <submittedName>
        <fullName evidence="13">Uncharacterized protein</fullName>
    </submittedName>
</protein>
<dbReference type="InterPro" id="IPR001680">
    <property type="entry name" value="WD40_rpt"/>
</dbReference>
<keyword evidence="9" id="KW-0906">Nuclear pore complex</keyword>
<evidence type="ECO:0000256" key="12">
    <source>
        <dbReference type="SAM" id="MobiDB-lite"/>
    </source>
</evidence>
<gene>
    <name evidence="13" type="ORF">ACHAXA_010096</name>
</gene>
<dbReference type="SMART" id="SM00320">
    <property type="entry name" value="WD40"/>
    <property type="match status" value="6"/>
</dbReference>
<dbReference type="SUPFAM" id="SSF50978">
    <property type="entry name" value="WD40 repeat-like"/>
    <property type="match status" value="1"/>
</dbReference>
<dbReference type="Pfam" id="PF00400">
    <property type="entry name" value="WD40"/>
    <property type="match status" value="6"/>
</dbReference>
<keyword evidence="10" id="KW-0539">Nucleus</keyword>
<comment type="similarity">
    <text evidence="2">Belongs to the WD repeat SEC13 family.</text>
</comment>
<feature type="region of interest" description="Disordered" evidence="12">
    <location>
        <begin position="1"/>
        <end position="74"/>
    </location>
</feature>
<dbReference type="GO" id="GO:0015031">
    <property type="term" value="P:protein transport"/>
    <property type="evidence" value="ECO:0007669"/>
    <property type="project" value="UniProtKB-KW"/>
</dbReference>
<evidence type="ECO:0000256" key="2">
    <source>
        <dbReference type="ARBA" id="ARBA00010102"/>
    </source>
</evidence>
<evidence type="ECO:0000256" key="1">
    <source>
        <dbReference type="ARBA" id="ARBA00004567"/>
    </source>
</evidence>
<keyword evidence="6" id="KW-0509">mRNA transport</keyword>
<organism evidence="13 14">
    <name type="scientific">Cyclostephanos tholiformis</name>
    <dbReference type="NCBI Taxonomy" id="382380"/>
    <lineage>
        <taxon>Eukaryota</taxon>
        <taxon>Sar</taxon>
        <taxon>Stramenopiles</taxon>
        <taxon>Ochrophyta</taxon>
        <taxon>Bacillariophyta</taxon>
        <taxon>Coscinodiscophyceae</taxon>
        <taxon>Thalassiosirophycidae</taxon>
        <taxon>Stephanodiscales</taxon>
        <taxon>Stephanodiscaceae</taxon>
        <taxon>Cyclostephanos</taxon>
    </lineage>
</organism>
<evidence type="ECO:0000256" key="3">
    <source>
        <dbReference type="ARBA" id="ARBA00022448"/>
    </source>
</evidence>
<evidence type="ECO:0000313" key="13">
    <source>
        <dbReference type="EMBL" id="KAL3815285.1"/>
    </source>
</evidence>
<dbReference type="PANTHER" id="PTHR11024">
    <property type="entry name" value="NUCLEAR PORE COMPLEX PROTEIN SEC13 / SEH1 FAMILY MEMBER"/>
    <property type="match status" value="1"/>
</dbReference>
<dbReference type="PANTHER" id="PTHR11024:SF2">
    <property type="entry name" value="PROTEIN SEC13 HOMOLOG"/>
    <property type="match status" value="1"/>
</dbReference>
<feature type="repeat" description="WD" evidence="11">
    <location>
        <begin position="303"/>
        <end position="339"/>
    </location>
</feature>
<sequence>MYGAYGQVPPQQQYGYHQQQQQQQQPQYAAPAGNHQHQQHQHQQGQQYQYPPHQEQHAQAAAVVEPEGGQQWEQGDVGGIRQPAPTIYVDTQHDDMVHDAQLDYYGTKLATGSSDRTIKVYDVSGDAYTPNATLTGHTGPIYQLSWSHPKYGPLLASASFDRSVLIHREVRPREWTLIKAFVGLHDSSVNSVQFCPHEHGLMACAASSDGRVSVLTHDGADDSWTVEYLSDTPLGVNSACWAPYSVDRIDDGGDDDDGTTAIAMIPSAPRIATGGCDNCVRVWRKDAMTGTWEEEAFVSSDPGMGHKDWVRDVAWAPNVIPGTSVVASCSEDRTVIVWKQGVAGGGEGDVGDAGGKWTPTLLNTFDDPVWRVSWSITGNILAVSSGDSNVTLWKEGLDGSWSTVSRVEDIATTTGGKGGAD</sequence>
<evidence type="ECO:0000256" key="5">
    <source>
        <dbReference type="ARBA" id="ARBA00022737"/>
    </source>
</evidence>
<feature type="compositionally biased region" description="Low complexity" evidence="12">
    <location>
        <begin position="1"/>
        <end position="62"/>
    </location>
</feature>
<evidence type="ECO:0000256" key="11">
    <source>
        <dbReference type="PROSITE-ProRule" id="PRU00221"/>
    </source>
</evidence>
<keyword evidence="14" id="KW-1185">Reference proteome</keyword>
<dbReference type="GO" id="GO:0051028">
    <property type="term" value="P:mRNA transport"/>
    <property type="evidence" value="ECO:0007669"/>
    <property type="project" value="UniProtKB-KW"/>
</dbReference>
<keyword evidence="3" id="KW-0813">Transport</keyword>